<gene>
    <name evidence="1" type="ORF">RUM44_004301</name>
</gene>
<sequence length="188" mass="21700">MTQHLSWSVLGLIEADYTTGKLDQGLQMSKRMQQVGRLRLLLDRTGLRRIFQLETFLDVPSISAFLWKQRATSTYDAMYEEQRHLIFQSGRIGPPQLDRRGVVTSTHFELLGSTFLRLPLIEAPLHHNDFQRSKMVPGFRNRYNEPGFQRSGLANNDEESLGYLRDDWVVCFCCCLHRKCSGLEECSG</sequence>
<accession>A0ABR1B2F8</accession>
<organism evidence="1 2">
    <name type="scientific">Polyplax serrata</name>
    <name type="common">Common mouse louse</name>
    <dbReference type="NCBI Taxonomy" id="468196"/>
    <lineage>
        <taxon>Eukaryota</taxon>
        <taxon>Metazoa</taxon>
        <taxon>Ecdysozoa</taxon>
        <taxon>Arthropoda</taxon>
        <taxon>Hexapoda</taxon>
        <taxon>Insecta</taxon>
        <taxon>Pterygota</taxon>
        <taxon>Neoptera</taxon>
        <taxon>Paraneoptera</taxon>
        <taxon>Psocodea</taxon>
        <taxon>Troctomorpha</taxon>
        <taxon>Phthiraptera</taxon>
        <taxon>Anoplura</taxon>
        <taxon>Polyplacidae</taxon>
        <taxon>Polyplax</taxon>
    </lineage>
</organism>
<evidence type="ECO:0000313" key="2">
    <source>
        <dbReference type="Proteomes" id="UP001359485"/>
    </source>
</evidence>
<dbReference type="Proteomes" id="UP001359485">
    <property type="component" value="Unassembled WGS sequence"/>
</dbReference>
<evidence type="ECO:0000313" key="1">
    <source>
        <dbReference type="EMBL" id="KAK6633694.1"/>
    </source>
</evidence>
<keyword evidence="2" id="KW-1185">Reference proteome</keyword>
<name>A0ABR1B2F8_POLSC</name>
<dbReference type="EMBL" id="JAWJWF010000004">
    <property type="protein sequence ID" value="KAK6633694.1"/>
    <property type="molecule type" value="Genomic_DNA"/>
</dbReference>
<proteinExistence type="predicted"/>
<protein>
    <submittedName>
        <fullName evidence="1">Uncharacterized protein</fullName>
    </submittedName>
</protein>
<comment type="caution">
    <text evidence="1">The sequence shown here is derived from an EMBL/GenBank/DDBJ whole genome shotgun (WGS) entry which is preliminary data.</text>
</comment>
<reference evidence="1 2" key="1">
    <citation type="submission" date="2023-09" db="EMBL/GenBank/DDBJ databases">
        <title>Genomes of two closely related lineages of the louse Polyplax serrata with different host specificities.</title>
        <authorList>
            <person name="Martinu J."/>
            <person name="Tarabai H."/>
            <person name="Stefka J."/>
            <person name="Hypsa V."/>
        </authorList>
    </citation>
    <scope>NUCLEOTIDE SEQUENCE [LARGE SCALE GENOMIC DNA]</scope>
    <source>
        <strain evidence="1">98ZLc_SE</strain>
    </source>
</reference>